<organism evidence="1 2">
    <name type="scientific">Catharanthus roseus</name>
    <name type="common">Madagascar periwinkle</name>
    <name type="synonym">Vinca rosea</name>
    <dbReference type="NCBI Taxonomy" id="4058"/>
    <lineage>
        <taxon>Eukaryota</taxon>
        <taxon>Viridiplantae</taxon>
        <taxon>Streptophyta</taxon>
        <taxon>Embryophyta</taxon>
        <taxon>Tracheophyta</taxon>
        <taxon>Spermatophyta</taxon>
        <taxon>Magnoliopsida</taxon>
        <taxon>eudicotyledons</taxon>
        <taxon>Gunneridae</taxon>
        <taxon>Pentapetalae</taxon>
        <taxon>asterids</taxon>
        <taxon>lamiids</taxon>
        <taxon>Gentianales</taxon>
        <taxon>Apocynaceae</taxon>
        <taxon>Rauvolfioideae</taxon>
        <taxon>Vinceae</taxon>
        <taxon>Catharanthinae</taxon>
        <taxon>Catharanthus</taxon>
    </lineage>
</organism>
<sequence length="331" mass="37771">MAWDQMKNDPAFIELIRNQTQRTRKRYLGVRQRPSGRWVAEIKDTIQKIRVWLGTFDTAEEAARAYDEAACLLRGANTRTNFWPSRYHSSCSKPALPSKITNLLLRRLKARNNAANSFLPVSCHDHQENQSVFSPSMAMDHHVDKANQVTTESCSAAGNTLEMYDNWTNVDEALDIHNQVGEEEEEKTGGMIADFQFLDAGKTITYDYSSFEIAEEITMPIQENYADEPLKLTEPMNRMKYERSYSASFYAFNGVSECLRLKFGSENPELPMILNQNEDKNQEENAESFRLVEQVSSNNQQTSSEGNESSLWNSLDLPPITMSFGNQGSWI</sequence>
<reference evidence="2" key="1">
    <citation type="journal article" date="2023" name="Nat. Plants">
        <title>Single-cell RNA sequencing provides a high-resolution roadmap for understanding the multicellular compartmentation of specialized metabolism.</title>
        <authorList>
            <person name="Sun S."/>
            <person name="Shen X."/>
            <person name="Li Y."/>
            <person name="Li Y."/>
            <person name="Wang S."/>
            <person name="Li R."/>
            <person name="Zhang H."/>
            <person name="Shen G."/>
            <person name="Guo B."/>
            <person name="Wei J."/>
            <person name="Xu J."/>
            <person name="St-Pierre B."/>
            <person name="Chen S."/>
            <person name="Sun C."/>
        </authorList>
    </citation>
    <scope>NUCLEOTIDE SEQUENCE [LARGE SCALE GENOMIC DNA]</scope>
</reference>
<gene>
    <name evidence="1" type="ORF">M9H77_09921</name>
</gene>
<protein>
    <submittedName>
        <fullName evidence="1">Uncharacterized protein</fullName>
    </submittedName>
</protein>
<dbReference type="EMBL" id="CM044702">
    <property type="protein sequence ID" value="KAI5678971.1"/>
    <property type="molecule type" value="Genomic_DNA"/>
</dbReference>
<dbReference type="Proteomes" id="UP001060085">
    <property type="component" value="Linkage Group LG02"/>
</dbReference>
<evidence type="ECO:0000313" key="2">
    <source>
        <dbReference type="Proteomes" id="UP001060085"/>
    </source>
</evidence>
<proteinExistence type="predicted"/>
<name>A0ACC0C2G5_CATRO</name>
<evidence type="ECO:0000313" key="1">
    <source>
        <dbReference type="EMBL" id="KAI5678971.1"/>
    </source>
</evidence>
<keyword evidence="2" id="KW-1185">Reference proteome</keyword>
<comment type="caution">
    <text evidence="1">The sequence shown here is derived from an EMBL/GenBank/DDBJ whole genome shotgun (WGS) entry which is preliminary data.</text>
</comment>
<accession>A0ACC0C2G5</accession>